<evidence type="ECO:0000256" key="4">
    <source>
        <dbReference type="ARBA" id="ARBA00023163"/>
    </source>
</evidence>
<dbReference type="EMBL" id="AMZH03001329">
    <property type="protein sequence ID" value="RRT79718.1"/>
    <property type="molecule type" value="Genomic_DNA"/>
</dbReference>
<feature type="domain" description="OVATE" evidence="6">
    <location>
        <begin position="16"/>
        <end position="37"/>
    </location>
</feature>
<dbReference type="InterPro" id="IPR006458">
    <property type="entry name" value="Ovate_C"/>
</dbReference>
<dbReference type="Proteomes" id="UP000287651">
    <property type="component" value="Unassembled WGS sequence"/>
</dbReference>
<comment type="caution">
    <text evidence="7">The sequence shown here is derived from an EMBL/GenBank/DDBJ whole genome shotgun (WGS) entry which is preliminary data.</text>
</comment>
<protein>
    <recommendedName>
        <fullName evidence="6">OVATE domain-containing protein</fullName>
    </recommendedName>
</protein>
<evidence type="ECO:0000256" key="5">
    <source>
        <dbReference type="ARBA" id="ARBA00023242"/>
    </source>
</evidence>
<keyword evidence="3" id="KW-0805">Transcription regulation</keyword>
<evidence type="ECO:0000256" key="3">
    <source>
        <dbReference type="ARBA" id="ARBA00023015"/>
    </source>
</evidence>
<evidence type="ECO:0000259" key="6">
    <source>
        <dbReference type="Pfam" id="PF04844"/>
    </source>
</evidence>
<evidence type="ECO:0000313" key="7">
    <source>
        <dbReference type="EMBL" id="RRT79718.1"/>
    </source>
</evidence>
<evidence type="ECO:0000313" key="8">
    <source>
        <dbReference type="Proteomes" id="UP000287651"/>
    </source>
</evidence>
<reference evidence="7 8" key="1">
    <citation type="journal article" date="2014" name="Agronomy (Basel)">
        <title>A Draft Genome Sequence for Ensete ventricosum, the Drought-Tolerant Tree Against Hunger.</title>
        <authorList>
            <person name="Harrison J."/>
            <person name="Moore K.A."/>
            <person name="Paszkiewicz K."/>
            <person name="Jones T."/>
            <person name="Grant M."/>
            <person name="Ambacheew D."/>
            <person name="Muzemil S."/>
            <person name="Studholme D.J."/>
        </authorList>
    </citation>
    <scope>NUCLEOTIDE SEQUENCE [LARGE SCALE GENOMIC DNA]</scope>
</reference>
<comment type="subcellular location">
    <subcellularLocation>
        <location evidence="1">Nucleus</location>
    </subcellularLocation>
</comment>
<keyword evidence="2" id="KW-0678">Repressor</keyword>
<accession>A0A427ATY2</accession>
<gene>
    <name evidence="7" type="ORF">B296_00006960</name>
</gene>
<proteinExistence type="predicted"/>
<evidence type="ECO:0000256" key="1">
    <source>
        <dbReference type="ARBA" id="ARBA00004123"/>
    </source>
</evidence>
<evidence type="ECO:0000256" key="2">
    <source>
        <dbReference type="ARBA" id="ARBA00022491"/>
    </source>
</evidence>
<name>A0A427ATY2_ENSVE</name>
<sequence>MKAGLYDESITMTMSSEDPYQDLRASMEEMVVAHELKQCHITTSDRPRSSLSIEPGFGQCSGISPKFTWRFAEGIGKLTGNMPGDRQKKTRRLTVRVLEAAGLAGVADDS</sequence>
<keyword evidence="4" id="KW-0804">Transcription</keyword>
<organism evidence="7 8">
    <name type="scientific">Ensete ventricosum</name>
    <name type="common">Abyssinian banana</name>
    <name type="synonym">Musa ensete</name>
    <dbReference type="NCBI Taxonomy" id="4639"/>
    <lineage>
        <taxon>Eukaryota</taxon>
        <taxon>Viridiplantae</taxon>
        <taxon>Streptophyta</taxon>
        <taxon>Embryophyta</taxon>
        <taxon>Tracheophyta</taxon>
        <taxon>Spermatophyta</taxon>
        <taxon>Magnoliopsida</taxon>
        <taxon>Liliopsida</taxon>
        <taxon>Zingiberales</taxon>
        <taxon>Musaceae</taxon>
        <taxon>Ensete</taxon>
    </lineage>
</organism>
<dbReference type="AlphaFoldDB" id="A0A427ATY2"/>
<dbReference type="GO" id="GO:0005634">
    <property type="term" value="C:nucleus"/>
    <property type="evidence" value="ECO:0007669"/>
    <property type="project" value="UniProtKB-SubCell"/>
</dbReference>
<keyword evidence="5" id="KW-0539">Nucleus</keyword>
<dbReference type="Pfam" id="PF04844">
    <property type="entry name" value="Ovate"/>
    <property type="match status" value="1"/>
</dbReference>